<comment type="caution">
    <text evidence="2">The sequence shown here is derived from an EMBL/GenBank/DDBJ whole genome shotgun (WGS) entry which is preliminary data.</text>
</comment>
<gene>
    <name evidence="2" type="ORF">OIH86_16035</name>
</gene>
<evidence type="ECO:0000313" key="2">
    <source>
        <dbReference type="EMBL" id="MCV9887149.1"/>
    </source>
</evidence>
<evidence type="ECO:0000313" key="3">
    <source>
        <dbReference type="Proteomes" id="UP001526147"/>
    </source>
</evidence>
<reference evidence="2 3" key="1">
    <citation type="submission" date="2022-10" db="EMBL/GenBank/DDBJ databases">
        <title>Draft genome assembly of moderately radiation resistant bacterium Metabacillus halosaccharovorans.</title>
        <authorList>
            <person name="Pal S."/>
            <person name="Gopinathan A."/>
        </authorList>
    </citation>
    <scope>NUCLEOTIDE SEQUENCE [LARGE SCALE GENOMIC DNA]</scope>
    <source>
        <strain evidence="2 3">VITHBRA001</strain>
    </source>
</reference>
<feature type="transmembrane region" description="Helical" evidence="1">
    <location>
        <begin position="94"/>
        <end position="110"/>
    </location>
</feature>
<feature type="transmembrane region" description="Helical" evidence="1">
    <location>
        <begin position="67"/>
        <end position="88"/>
    </location>
</feature>
<feature type="transmembrane region" description="Helical" evidence="1">
    <location>
        <begin position="6"/>
        <end position="22"/>
    </location>
</feature>
<dbReference type="RefSeq" id="WP_264143586.1">
    <property type="nucleotide sequence ID" value="NZ_JAOYEY010000044.1"/>
</dbReference>
<organism evidence="2 3">
    <name type="scientific">Metabacillus halosaccharovorans</name>
    <dbReference type="NCBI Taxonomy" id="930124"/>
    <lineage>
        <taxon>Bacteria</taxon>
        <taxon>Bacillati</taxon>
        <taxon>Bacillota</taxon>
        <taxon>Bacilli</taxon>
        <taxon>Bacillales</taxon>
        <taxon>Bacillaceae</taxon>
        <taxon>Metabacillus</taxon>
    </lineage>
</organism>
<keyword evidence="1" id="KW-1133">Transmembrane helix</keyword>
<evidence type="ECO:0000256" key="1">
    <source>
        <dbReference type="SAM" id="Phobius"/>
    </source>
</evidence>
<keyword evidence="1" id="KW-0472">Membrane</keyword>
<evidence type="ECO:0008006" key="4">
    <source>
        <dbReference type="Google" id="ProtNLM"/>
    </source>
</evidence>
<dbReference type="EMBL" id="JAOYEY010000044">
    <property type="protein sequence ID" value="MCV9887149.1"/>
    <property type="molecule type" value="Genomic_DNA"/>
</dbReference>
<accession>A0ABT3DJC2</accession>
<keyword evidence="3" id="KW-1185">Reference proteome</keyword>
<name>A0ABT3DJC2_9BACI</name>
<keyword evidence="1" id="KW-0812">Transmembrane</keyword>
<sequence length="201" mass="23475">MIDILYIVIFIMGIGYLIQYRLNIKKAAEMSQDALFPKRQTDFQHILIPTEWKEMEPLSKNAKTYQYVKWGTFFALVLLFILLIMVLATDWLKSSFISSAYLFFILISAVKHKSCFYVLADGIILDGRYYSTQQIQSYKTEKIIRWHELYGYSTRVDNGYKLSVKVKGTLIFTTKYVVIENQEQVNKIQSLFDEQGIAKVA</sequence>
<dbReference type="Proteomes" id="UP001526147">
    <property type="component" value="Unassembled WGS sequence"/>
</dbReference>
<protein>
    <recommendedName>
        <fullName evidence="4">DUF5673 domain-containing protein</fullName>
    </recommendedName>
</protein>
<proteinExistence type="predicted"/>